<evidence type="ECO:0000256" key="7">
    <source>
        <dbReference type="ARBA" id="ARBA00071390"/>
    </source>
</evidence>
<evidence type="ECO:0000256" key="3">
    <source>
        <dbReference type="ARBA" id="ARBA00022980"/>
    </source>
</evidence>
<dbReference type="SUPFAM" id="SSF52313">
    <property type="entry name" value="Ribosomal protein S2"/>
    <property type="match status" value="1"/>
</dbReference>
<dbReference type="GO" id="GO:0003735">
    <property type="term" value="F:structural constituent of ribosome"/>
    <property type="evidence" value="ECO:0007669"/>
    <property type="project" value="InterPro"/>
</dbReference>
<evidence type="ECO:0000313" key="10">
    <source>
        <dbReference type="Proteomes" id="UP000261380"/>
    </source>
</evidence>
<protein>
    <recommendedName>
        <fullName evidence="7">Small ribosomal subunit protein uS2m</fullName>
    </recommendedName>
    <alternativeName>
        <fullName evidence="8">28S ribosomal protein S2, mitochondrial</fullName>
    </alternativeName>
</protein>
<dbReference type="PANTHER" id="PTHR12534">
    <property type="entry name" value="30S RIBOSOMAL PROTEIN S2 PROKARYOTIC AND ORGANELLAR"/>
    <property type="match status" value="1"/>
</dbReference>
<proteinExistence type="inferred from homology"/>
<evidence type="ECO:0000256" key="2">
    <source>
        <dbReference type="ARBA" id="ARBA00006242"/>
    </source>
</evidence>
<reference evidence="9" key="2">
    <citation type="submission" date="2025-09" db="UniProtKB">
        <authorList>
            <consortium name="Ensembl"/>
        </authorList>
    </citation>
    <scope>IDENTIFICATION</scope>
</reference>
<dbReference type="AlphaFoldDB" id="A0A3B5KLA5"/>
<dbReference type="PANTHER" id="PTHR12534:SF0">
    <property type="entry name" value="SMALL RIBOSOMAL SUBUNIT PROTEIN US2M"/>
    <property type="match status" value="1"/>
</dbReference>
<comment type="function">
    <text evidence="6">Required for mitoribosome formation and stability, and mitochondrial translation.</text>
</comment>
<dbReference type="Pfam" id="PF00318">
    <property type="entry name" value="Ribosomal_S2"/>
    <property type="match status" value="2"/>
</dbReference>
<comment type="similarity">
    <text evidence="2">Belongs to the universal ribosomal protein uS2 family.</text>
</comment>
<evidence type="ECO:0000256" key="4">
    <source>
        <dbReference type="ARBA" id="ARBA00023128"/>
    </source>
</evidence>
<dbReference type="PRINTS" id="PR00395">
    <property type="entry name" value="RIBOSOMALS2"/>
</dbReference>
<evidence type="ECO:0000256" key="5">
    <source>
        <dbReference type="ARBA" id="ARBA00023274"/>
    </source>
</evidence>
<evidence type="ECO:0000256" key="1">
    <source>
        <dbReference type="ARBA" id="ARBA00004173"/>
    </source>
</evidence>
<dbReference type="GeneTree" id="ENSGT00390000017382"/>
<dbReference type="Ensembl" id="ENSXCOT00000000905.1">
    <property type="protein sequence ID" value="ENSXCOP00000000893.1"/>
    <property type="gene ID" value="ENSXCOG00000000756.1"/>
</dbReference>
<dbReference type="GO" id="GO:0005763">
    <property type="term" value="C:mitochondrial small ribosomal subunit"/>
    <property type="evidence" value="ECO:0007669"/>
    <property type="project" value="UniProtKB-ARBA"/>
</dbReference>
<evidence type="ECO:0000313" key="9">
    <source>
        <dbReference type="Ensembl" id="ENSXCOP00000000893.1"/>
    </source>
</evidence>
<dbReference type="Proteomes" id="UP000261380">
    <property type="component" value="Unplaced"/>
</dbReference>
<dbReference type="InterPro" id="IPR005706">
    <property type="entry name" value="Ribosomal_uS2_bac/mit/plastid"/>
</dbReference>
<reference evidence="9" key="1">
    <citation type="submission" date="2025-08" db="UniProtKB">
        <authorList>
            <consortium name="Ensembl"/>
        </authorList>
    </citation>
    <scope>IDENTIFICATION</scope>
</reference>
<organism evidence="9 10">
    <name type="scientific">Xiphophorus couchianus</name>
    <name type="common">Monterrey platyfish</name>
    <dbReference type="NCBI Taxonomy" id="32473"/>
    <lineage>
        <taxon>Eukaryota</taxon>
        <taxon>Metazoa</taxon>
        <taxon>Chordata</taxon>
        <taxon>Craniata</taxon>
        <taxon>Vertebrata</taxon>
        <taxon>Euteleostomi</taxon>
        <taxon>Actinopterygii</taxon>
        <taxon>Neopterygii</taxon>
        <taxon>Teleostei</taxon>
        <taxon>Neoteleostei</taxon>
        <taxon>Acanthomorphata</taxon>
        <taxon>Ovalentaria</taxon>
        <taxon>Atherinomorphae</taxon>
        <taxon>Cyprinodontiformes</taxon>
        <taxon>Poeciliidae</taxon>
        <taxon>Poeciliinae</taxon>
        <taxon>Xiphophorus</taxon>
    </lineage>
</organism>
<evidence type="ECO:0000256" key="6">
    <source>
        <dbReference type="ARBA" id="ARBA00059792"/>
    </source>
</evidence>
<dbReference type="GO" id="GO:0005743">
    <property type="term" value="C:mitochondrial inner membrane"/>
    <property type="evidence" value="ECO:0007669"/>
    <property type="project" value="UniProtKB-ARBA"/>
</dbReference>
<dbReference type="InterPro" id="IPR023591">
    <property type="entry name" value="Ribosomal_uS2_flav_dom_sf"/>
</dbReference>
<comment type="subcellular location">
    <subcellularLocation>
        <location evidence="1">Mitochondrion</location>
    </subcellularLocation>
</comment>
<dbReference type="Gene3D" id="3.40.50.10490">
    <property type="entry name" value="Glucose-6-phosphate isomerase like protein, domain 1"/>
    <property type="match status" value="1"/>
</dbReference>
<keyword evidence="4" id="KW-0496">Mitochondrion</keyword>
<keyword evidence="3" id="KW-0689">Ribosomal protein</keyword>
<accession>A0A3B5KLA5</accession>
<keyword evidence="10" id="KW-1185">Reference proteome</keyword>
<dbReference type="STRING" id="32473.ENSXCOP00000000893"/>
<sequence>MFGGPQLNYPTVDISLPLHPLLYHLNRKLTPSEVSFYLLTASLRITFFPKLQLKPVLTVSDKILDLPLEKQDLFRVSELFTVKDLFDARVHLGHKKGCRHRLMEPYLYESSLDYDIIDLDKTTEHLRRALNVTAQTAYGGGIILFISRRRQFCHLVENTAEECGEYAHTRYWQGGLFTNAHVQYGPGVRLPDLVVFLSTLNNVFQQHVAVRDAGKMNIPTVGVVDSNCNPSLLTYPVPGNDDSPVAVELYCRLFKTTINRAKDKRKQMDNKHDILLKSIK</sequence>
<dbReference type="GO" id="GO:0006412">
    <property type="term" value="P:translation"/>
    <property type="evidence" value="ECO:0007669"/>
    <property type="project" value="InterPro"/>
</dbReference>
<dbReference type="PROSITE" id="PS00962">
    <property type="entry name" value="RIBOSOMAL_S2_1"/>
    <property type="match status" value="1"/>
</dbReference>
<keyword evidence="5" id="KW-0687">Ribonucleoprotein</keyword>
<evidence type="ECO:0000256" key="8">
    <source>
        <dbReference type="ARBA" id="ARBA00083109"/>
    </source>
</evidence>
<dbReference type="CDD" id="cd01425">
    <property type="entry name" value="RPS2"/>
    <property type="match status" value="1"/>
</dbReference>
<name>A0A3B5KLA5_9TELE</name>
<dbReference type="FunFam" id="3.40.50.10490:FF:000026">
    <property type="entry name" value="28S ribosomal protein S2, mitochondrial"/>
    <property type="match status" value="1"/>
</dbReference>
<dbReference type="InterPro" id="IPR001865">
    <property type="entry name" value="Ribosomal_uS2"/>
</dbReference>
<dbReference type="HAMAP" id="MF_00291_B">
    <property type="entry name" value="Ribosomal_uS2_B"/>
    <property type="match status" value="1"/>
</dbReference>
<dbReference type="InterPro" id="IPR018130">
    <property type="entry name" value="Ribosomal_uS2_CS"/>
</dbReference>